<accession>A0A2S4PYW4</accession>
<dbReference type="InterPro" id="IPR008183">
    <property type="entry name" value="Aldose_1/G6P_1-epimerase"/>
</dbReference>
<sequence length="316" mass="34502">MVDRPKKPTALSTNAPSSQVQATTSFSESRISATLPTGESITVLLHGATITSWRDKSGNNLLWLSEAAKLDGSKPVRGGIPLVFPVFGTDNTHAATAKLPQHGFARTSKWEFLGKSTTEPGNGDSVKLDFGLQTNNLDEETRKLWPFSFGLIYSVTLAPKELITSILVINEGQTALEFQTLMHSYFKVDDIFSVEISGLESTSYVDKLSDPITMKTSIAGPVKVSSKIDQVYTLLENDNTPVSILEKGKKKFCITRDNLNEVVVWNPWSEGVANMTDFAPAEGFKEMICVESGAVKDWIELGPGESWSGSQTISIF</sequence>
<dbReference type="OrthoDB" id="1659429at2759"/>
<feature type="binding site" evidence="7">
    <location>
        <position position="101"/>
    </location>
    <ligand>
        <name>substrate</name>
    </ligand>
</feature>
<evidence type="ECO:0000256" key="5">
    <source>
        <dbReference type="PIRNR" id="PIRNR016020"/>
    </source>
</evidence>
<evidence type="ECO:0000256" key="3">
    <source>
        <dbReference type="ARBA" id="ARBA00012083"/>
    </source>
</evidence>
<dbReference type="InterPro" id="IPR011013">
    <property type="entry name" value="Gal_mutarotase_sf_dom"/>
</dbReference>
<reference evidence="9 10" key="1">
    <citation type="submission" date="2017-10" db="EMBL/GenBank/DDBJ databases">
        <title>Development of genomic resources for the powdery mildew, Erysiphe pulchra.</title>
        <authorList>
            <person name="Wadl P.A."/>
            <person name="Mack B.M."/>
            <person name="Moore G."/>
            <person name="Beltz S.B."/>
        </authorList>
    </citation>
    <scope>NUCLEOTIDE SEQUENCE [LARGE SCALE GENOMIC DNA]</scope>
    <source>
        <strain evidence="9">Cflorida</strain>
    </source>
</reference>
<feature type="region of interest" description="Disordered" evidence="8">
    <location>
        <begin position="1"/>
        <end position="25"/>
    </location>
</feature>
<comment type="catalytic activity">
    <reaction evidence="1">
        <text>alpha-D-glucose 6-phosphate = beta-D-glucose 6-phosphate</text>
        <dbReference type="Rhea" id="RHEA:16249"/>
        <dbReference type="ChEBI" id="CHEBI:58225"/>
        <dbReference type="ChEBI" id="CHEBI:58247"/>
        <dbReference type="EC" id="5.1.3.15"/>
    </reaction>
</comment>
<comment type="similarity">
    <text evidence="2 5">Belongs to the glucose-6-phosphate 1-epimerase family.</text>
</comment>
<dbReference type="Gene3D" id="2.70.98.10">
    <property type="match status" value="1"/>
</dbReference>
<evidence type="ECO:0000256" key="8">
    <source>
        <dbReference type="SAM" id="MobiDB-lite"/>
    </source>
</evidence>
<dbReference type="SUPFAM" id="SSF74650">
    <property type="entry name" value="Galactose mutarotase-like"/>
    <property type="match status" value="1"/>
</dbReference>
<protein>
    <recommendedName>
        <fullName evidence="3 5">Glucose-6-phosphate 1-epimerase</fullName>
        <ecNumber evidence="3 5">5.1.3.15</ecNumber>
    </recommendedName>
</protein>
<keyword evidence="10" id="KW-1185">Reference proteome</keyword>
<gene>
    <name evidence="9" type="ORF">EPUL_002259</name>
</gene>
<dbReference type="PANTHER" id="PTHR11122">
    <property type="entry name" value="APOSPORY-ASSOCIATED PROTEIN C-RELATED"/>
    <property type="match status" value="1"/>
</dbReference>
<evidence type="ECO:0000256" key="1">
    <source>
        <dbReference type="ARBA" id="ARBA00001096"/>
    </source>
</evidence>
<keyword evidence="4 5" id="KW-0413">Isomerase</keyword>
<dbReference type="PIRSF" id="PIRSF016020">
    <property type="entry name" value="PHexose_mutarotase"/>
    <property type="match status" value="1"/>
</dbReference>
<dbReference type="CDD" id="cd09020">
    <property type="entry name" value="D-hex-6-P-epi_like"/>
    <property type="match status" value="1"/>
</dbReference>
<dbReference type="STRING" id="225359.A0A2S4PYW4"/>
<feature type="compositionally biased region" description="Polar residues" evidence="8">
    <location>
        <begin position="10"/>
        <end position="25"/>
    </location>
</feature>
<feature type="binding site" evidence="7">
    <location>
        <position position="77"/>
    </location>
    <ligand>
        <name>substrate</name>
    </ligand>
</feature>
<dbReference type="EC" id="5.1.3.15" evidence="3 5"/>
<comment type="caution">
    <text evidence="9">The sequence shown here is derived from an EMBL/GenBank/DDBJ whole genome shotgun (WGS) entry which is preliminary data.</text>
</comment>
<dbReference type="EMBL" id="PEDP01000170">
    <property type="protein sequence ID" value="POS87215.1"/>
    <property type="molecule type" value="Genomic_DNA"/>
</dbReference>
<evidence type="ECO:0000313" key="10">
    <source>
        <dbReference type="Proteomes" id="UP000237438"/>
    </source>
</evidence>
<comment type="function">
    <text evidence="5">Catalyzes the interconversion between the alpha and beta anomers from at least three hexose 6-phosphate sugars (Glc6P, Gal6P, and Man6P).</text>
</comment>
<organism evidence="9 10">
    <name type="scientific">Erysiphe pulchra</name>
    <dbReference type="NCBI Taxonomy" id="225359"/>
    <lineage>
        <taxon>Eukaryota</taxon>
        <taxon>Fungi</taxon>
        <taxon>Dikarya</taxon>
        <taxon>Ascomycota</taxon>
        <taxon>Pezizomycotina</taxon>
        <taxon>Leotiomycetes</taxon>
        <taxon>Erysiphales</taxon>
        <taxon>Erysiphaceae</taxon>
        <taxon>Erysiphe</taxon>
    </lineage>
</organism>
<evidence type="ECO:0000256" key="2">
    <source>
        <dbReference type="ARBA" id="ARBA00005866"/>
    </source>
</evidence>
<feature type="binding site" evidence="7">
    <location>
        <position position="106"/>
    </location>
    <ligand>
        <name>substrate</name>
    </ligand>
</feature>
<dbReference type="InterPro" id="IPR025532">
    <property type="entry name" value="G6P_1-epimerase"/>
</dbReference>
<dbReference type="PANTHER" id="PTHR11122:SF13">
    <property type="entry name" value="GLUCOSE-6-PHOSPHATE 1-EPIMERASE"/>
    <property type="match status" value="1"/>
</dbReference>
<dbReference type="GO" id="GO:0030246">
    <property type="term" value="F:carbohydrate binding"/>
    <property type="evidence" value="ECO:0007669"/>
    <property type="project" value="UniProtKB-UniRule"/>
</dbReference>
<name>A0A2S4PYW4_9PEZI</name>
<dbReference type="GO" id="GO:0005975">
    <property type="term" value="P:carbohydrate metabolic process"/>
    <property type="evidence" value="ECO:0007669"/>
    <property type="project" value="InterPro"/>
</dbReference>
<evidence type="ECO:0000256" key="6">
    <source>
        <dbReference type="PIRSR" id="PIRSR016020-1"/>
    </source>
</evidence>
<dbReference type="Proteomes" id="UP000237438">
    <property type="component" value="Unassembled WGS sequence"/>
</dbReference>
<evidence type="ECO:0000313" key="9">
    <source>
        <dbReference type="EMBL" id="POS87215.1"/>
    </source>
</evidence>
<evidence type="ECO:0000256" key="4">
    <source>
        <dbReference type="ARBA" id="ARBA00023235"/>
    </source>
</evidence>
<dbReference type="GO" id="GO:0047938">
    <property type="term" value="F:glucose-6-phosphate 1-epimerase activity"/>
    <property type="evidence" value="ECO:0007669"/>
    <property type="project" value="UniProtKB-UniRule"/>
</dbReference>
<feature type="active site" evidence="6">
    <location>
        <position position="291"/>
    </location>
</feature>
<dbReference type="InterPro" id="IPR014718">
    <property type="entry name" value="GH-type_carb-bd"/>
</dbReference>
<dbReference type="GO" id="GO:0005737">
    <property type="term" value="C:cytoplasm"/>
    <property type="evidence" value="ECO:0007669"/>
    <property type="project" value="TreeGrafter"/>
</dbReference>
<dbReference type="AlphaFoldDB" id="A0A2S4PYW4"/>
<evidence type="ECO:0000256" key="7">
    <source>
        <dbReference type="PIRSR" id="PIRSR016020-2"/>
    </source>
</evidence>
<proteinExistence type="inferred from homology"/>
<feature type="active site" evidence="6">
    <location>
        <position position="183"/>
    </location>
</feature>
<dbReference type="Pfam" id="PF01263">
    <property type="entry name" value="Aldose_epim"/>
    <property type="match status" value="1"/>
</dbReference>